<proteinExistence type="predicted"/>
<dbReference type="InterPro" id="IPR012504">
    <property type="entry name" value="Spore_YabP"/>
</dbReference>
<keyword evidence="2" id="KW-1185">Reference proteome</keyword>
<dbReference type="Proteomes" id="UP000660861">
    <property type="component" value="Unassembled WGS sequence"/>
</dbReference>
<dbReference type="AlphaFoldDB" id="A0A926E9R2"/>
<dbReference type="InterPro" id="IPR038705">
    <property type="entry name" value="YabP_sf"/>
</dbReference>
<dbReference type="NCBIfam" id="TIGR02892">
    <property type="entry name" value="spore_yabP"/>
    <property type="match status" value="1"/>
</dbReference>
<protein>
    <submittedName>
        <fullName evidence="1">Sporulation protein YabP</fullName>
    </submittedName>
</protein>
<organism evidence="1 2">
    <name type="scientific">Zongyangia hominis</name>
    <dbReference type="NCBI Taxonomy" id="2763677"/>
    <lineage>
        <taxon>Bacteria</taxon>
        <taxon>Bacillati</taxon>
        <taxon>Bacillota</taxon>
        <taxon>Clostridia</taxon>
        <taxon>Eubacteriales</taxon>
        <taxon>Oscillospiraceae</taxon>
        <taxon>Zongyangia</taxon>
    </lineage>
</organism>
<dbReference type="EMBL" id="JACRTC010000001">
    <property type="protein sequence ID" value="MBC8569803.1"/>
    <property type="molecule type" value="Genomic_DNA"/>
</dbReference>
<comment type="caution">
    <text evidence="1">The sequence shown here is derived from an EMBL/GenBank/DDBJ whole genome shotgun (WGS) entry which is preliminary data.</text>
</comment>
<name>A0A926E9R2_9FIRM</name>
<reference evidence="1" key="1">
    <citation type="submission" date="2020-08" db="EMBL/GenBank/DDBJ databases">
        <title>Genome public.</title>
        <authorList>
            <person name="Liu C."/>
            <person name="Sun Q."/>
        </authorList>
    </citation>
    <scope>NUCLEOTIDE SEQUENCE</scope>
    <source>
        <strain evidence="1">NSJ-54</strain>
    </source>
</reference>
<sequence length="94" mass="10473">MVDEKKVVKLPHNLILEDRRALSVSGVADIDSFDEQSVVLFTDLGELTIKGYNLHINKLNVDTGELTLEGEIYALSYADEQPQKGGGFFSKIFK</sequence>
<dbReference type="GO" id="GO:0030435">
    <property type="term" value="P:sporulation resulting in formation of a cellular spore"/>
    <property type="evidence" value="ECO:0007669"/>
    <property type="project" value="InterPro"/>
</dbReference>
<dbReference type="Gene3D" id="2.60.40.2000">
    <property type="match status" value="1"/>
</dbReference>
<dbReference type="Pfam" id="PF07873">
    <property type="entry name" value="YabP"/>
    <property type="match status" value="1"/>
</dbReference>
<dbReference type="InterPro" id="IPR022476">
    <property type="entry name" value="Spore_YabP/YqfC"/>
</dbReference>
<accession>A0A926E9R2</accession>
<dbReference type="RefSeq" id="WP_262396890.1">
    <property type="nucleotide sequence ID" value="NZ_JACRTC010000001.1"/>
</dbReference>
<evidence type="ECO:0000313" key="1">
    <source>
        <dbReference type="EMBL" id="MBC8569803.1"/>
    </source>
</evidence>
<dbReference type="PIRSF" id="PIRSF011576">
    <property type="entry name" value="YabP"/>
    <property type="match status" value="1"/>
</dbReference>
<evidence type="ECO:0000313" key="2">
    <source>
        <dbReference type="Proteomes" id="UP000660861"/>
    </source>
</evidence>
<gene>
    <name evidence="1" type="primary">yabP</name>
    <name evidence="1" type="ORF">H8709_03050</name>
</gene>